<keyword evidence="3" id="KW-1185">Reference proteome</keyword>
<feature type="region of interest" description="Disordered" evidence="1">
    <location>
        <begin position="83"/>
        <end position="120"/>
    </location>
</feature>
<protein>
    <submittedName>
        <fullName evidence="2">Uncharacterized protein</fullName>
    </submittedName>
</protein>
<feature type="compositionally biased region" description="Polar residues" evidence="1">
    <location>
        <begin position="100"/>
        <end position="111"/>
    </location>
</feature>
<dbReference type="Proteomes" id="UP001152622">
    <property type="component" value="Chromosome 3"/>
</dbReference>
<evidence type="ECO:0000313" key="2">
    <source>
        <dbReference type="EMBL" id="KAJ8368903.1"/>
    </source>
</evidence>
<dbReference type="EMBL" id="JAINUF010000003">
    <property type="protein sequence ID" value="KAJ8368903.1"/>
    <property type="molecule type" value="Genomic_DNA"/>
</dbReference>
<gene>
    <name evidence="2" type="ORF">SKAU_G00089310</name>
</gene>
<dbReference type="AlphaFoldDB" id="A0A9Q1FW72"/>
<sequence length="120" mass="12774">MRPLVWDHNHSWDIAPSGSLETCHGMTGQPCAEKTLCPSDSPLRTNERLQACLVRLPTGRVGRHGALLDKTLFPPGMNLACRDSADVGGGAEGQGRMDGQRSSPPDGSPDQNRVAVSARS</sequence>
<reference evidence="2" key="1">
    <citation type="journal article" date="2023" name="Science">
        <title>Genome structures resolve the early diversification of teleost fishes.</title>
        <authorList>
            <person name="Parey E."/>
            <person name="Louis A."/>
            <person name="Montfort J."/>
            <person name="Bouchez O."/>
            <person name="Roques C."/>
            <person name="Iampietro C."/>
            <person name="Lluch J."/>
            <person name="Castinel A."/>
            <person name="Donnadieu C."/>
            <person name="Desvignes T."/>
            <person name="Floi Bucao C."/>
            <person name="Jouanno E."/>
            <person name="Wen M."/>
            <person name="Mejri S."/>
            <person name="Dirks R."/>
            <person name="Jansen H."/>
            <person name="Henkel C."/>
            <person name="Chen W.J."/>
            <person name="Zahm M."/>
            <person name="Cabau C."/>
            <person name="Klopp C."/>
            <person name="Thompson A.W."/>
            <person name="Robinson-Rechavi M."/>
            <person name="Braasch I."/>
            <person name="Lecointre G."/>
            <person name="Bobe J."/>
            <person name="Postlethwait J.H."/>
            <person name="Berthelot C."/>
            <person name="Roest Crollius H."/>
            <person name="Guiguen Y."/>
        </authorList>
    </citation>
    <scope>NUCLEOTIDE SEQUENCE</scope>
    <source>
        <strain evidence="2">WJC10195</strain>
    </source>
</reference>
<evidence type="ECO:0000313" key="3">
    <source>
        <dbReference type="Proteomes" id="UP001152622"/>
    </source>
</evidence>
<accession>A0A9Q1FW72</accession>
<proteinExistence type="predicted"/>
<name>A0A9Q1FW72_SYNKA</name>
<evidence type="ECO:0000256" key="1">
    <source>
        <dbReference type="SAM" id="MobiDB-lite"/>
    </source>
</evidence>
<organism evidence="2 3">
    <name type="scientific">Synaphobranchus kaupii</name>
    <name type="common">Kaup's arrowtooth eel</name>
    <dbReference type="NCBI Taxonomy" id="118154"/>
    <lineage>
        <taxon>Eukaryota</taxon>
        <taxon>Metazoa</taxon>
        <taxon>Chordata</taxon>
        <taxon>Craniata</taxon>
        <taxon>Vertebrata</taxon>
        <taxon>Euteleostomi</taxon>
        <taxon>Actinopterygii</taxon>
        <taxon>Neopterygii</taxon>
        <taxon>Teleostei</taxon>
        <taxon>Anguilliformes</taxon>
        <taxon>Synaphobranchidae</taxon>
        <taxon>Synaphobranchus</taxon>
    </lineage>
</organism>
<comment type="caution">
    <text evidence="2">The sequence shown here is derived from an EMBL/GenBank/DDBJ whole genome shotgun (WGS) entry which is preliminary data.</text>
</comment>